<evidence type="ECO:0000256" key="6">
    <source>
        <dbReference type="ARBA" id="ARBA00022763"/>
    </source>
</evidence>
<dbReference type="PROSITE" id="PS00130">
    <property type="entry name" value="U_DNA_GLYCOSYLASE"/>
    <property type="match status" value="1"/>
</dbReference>
<dbReference type="FunFam" id="3.40.470.10:FF:000001">
    <property type="entry name" value="Uracil-DNA glycosylase"/>
    <property type="match status" value="1"/>
</dbReference>
<dbReference type="NCBIfam" id="NF003591">
    <property type="entry name" value="PRK05254.1-4"/>
    <property type="match status" value="1"/>
</dbReference>
<dbReference type="InterPro" id="IPR018085">
    <property type="entry name" value="Ura-DNA_Glyclase_AS"/>
</dbReference>
<dbReference type="Proteomes" id="UP000248066">
    <property type="component" value="Unassembled WGS sequence"/>
</dbReference>
<evidence type="ECO:0000256" key="1">
    <source>
        <dbReference type="ARBA" id="ARBA00001400"/>
    </source>
</evidence>
<dbReference type="Gene3D" id="3.40.470.10">
    <property type="entry name" value="Uracil-DNA glycosylase-like domain"/>
    <property type="match status" value="1"/>
</dbReference>
<evidence type="ECO:0000256" key="3">
    <source>
        <dbReference type="ARBA" id="ARBA00008184"/>
    </source>
</evidence>
<dbReference type="NCBIfam" id="NF003588">
    <property type="entry name" value="PRK05254.1-1"/>
    <property type="match status" value="1"/>
</dbReference>
<gene>
    <name evidence="9" type="primary">ung</name>
    <name evidence="13" type="ORF">CR205_17470</name>
</gene>
<keyword evidence="6 9" id="KW-0227">DNA damage</keyword>
<comment type="similarity">
    <text evidence="3 9 11">Belongs to the uracil-DNA glycosylase (UDG) superfamily. UNG family.</text>
</comment>
<dbReference type="EC" id="3.2.2.27" evidence="4 9"/>
<dbReference type="CDD" id="cd10027">
    <property type="entry name" value="UDG-F1-like"/>
    <property type="match status" value="1"/>
</dbReference>
<evidence type="ECO:0000313" key="14">
    <source>
        <dbReference type="Proteomes" id="UP000248066"/>
    </source>
</evidence>
<dbReference type="OrthoDB" id="9804372at2"/>
<feature type="domain" description="Uracil-DNA glycosylase-like" evidence="12">
    <location>
        <begin position="65"/>
        <end position="225"/>
    </location>
</feature>
<accession>A0A2W0H2Y0</accession>
<organism evidence="13 14">
    <name type="scientific">Alteribacter lacisalsi</name>
    <dbReference type="NCBI Taxonomy" id="2045244"/>
    <lineage>
        <taxon>Bacteria</taxon>
        <taxon>Bacillati</taxon>
        <taxon>Bacillota</taxon>
        <taxon>Bacilli</taxon>
        <taxon>Bacillales</taxon>
        <taxon>Bacillaceae</taxon>
        <taxon>Alteribacter</taxon>
    </lineage>
</organism>
<evidence type="ECO:0000256" key="5">
    <source>
        <dbReference type="ARBA" id="ARBA00018429"/>
    </source>
</evidence>
<dbReference type="GO" id="GO:0005737">
    <property type="term" value="C:cytoplasm"/>
    <property type="evidence" value="ECO:0007669"/>
    <property type="project" value="UniProtKB-SubCell"/>
</dbReference>
<comment type="function">
    <text evidence="2 9 11">Excises uracil residues from the DNA which can arise as a result of misincorporation of dUMP residues by DNA polymerase or due to deamination of cytosine.</text>
</comment>
<evidence type="ECO:0000256" key="4">
    <source>
        <dbReference type="ARBA" id="ARBA00012030"/>
    </source>
</evidence>
<evidence type="ECO:0000256" key="10">
    <source>
        <dbReference type="PROSITE-ProRule" id="PRU10072"/>
    </source>
</evidence>
<dbReference type="NCBIfam" id="TIGR00628">
    <property type="entry name" value="ung"/>
    <property type="match status" value="1"/>
</dbReference>
<reference evidence="13 14" key="1">
    <citation type="submission" date="2017-10" db="EMBL/GenBank/DDBJ databases">
        <title>Bacillus sp. nov., a halophilic bacterium isolated from a Yangshapao Lake.</title>
        <authorList>
            <person name="Wang H."/>
        </authorList>
    </citation>
    <scope>NUCLEOTIDE SEQUENCE [LARGE SCALE GENOMIC DNA]</scope>
    <source>
        <strain evidence="13 14">YSP-3</strain>
    </source>
</reference>
<dbReference type="Pfam" id="PF03167">
    <property type="entry name" value="UDG"/>
    <property type="match status" value="1"/>
</dbReference>
<comment type="catalytic activity">
    <reaction evidence="1 9 11">
        <text>Hydrolyzes single-stranded DNA or mismatched double-stranded DNA and polynucleotides, releasing free uracil.</text>
        <dbReference type="EC" id="3.2.2.27"/>
    </reaction>
</comment>
<dbReference type="AlphaFoldDB" id="A0A2W0H2Y0"/>
<dbReference type="SMART" id="SM00986">
    <property type="entry name" value="UDG"/>
    <property type="match status" value="1"/>
</dbReference>
<keyword evidence="9" id="KW-0963">Cytoplasm</keyword>
<dbReference type="GO" id="GO:0004844">
    <property type="term" value="F:uracil DNA N-glycosylase activity"/>
    <property type="evidence" value="ECO:0007669"/>
    <property type="project" value="UniProtKB-UniRule"/>
</dbReference>
<evidence type="ECO:0000256" key="11">
    <source>
        <dbReference type="RuleBase" id="RU003780"/>
    </source>
</evidence>
<feature type="active site" description="Proton acceptor" evidence="9 10">
    <location>
        <position position="80"/>
    </location>
</feature>
<keyword evidence="7 9" id="KW-0378">Hydrolase</keyword>
<name>A0A2W0H2Y0_9BACI</name>
<dbReference type="InterPro" id="IPR005122">
    <property type="entry name" value="Uracil-DNA_glycosylase-like"/>
</dbReference>
<dbReference type="InterPro" id="IPR036895">
    <property type="entry name" value="Uracil-DNA_glycosylase-like_sf"/>
</dbReference>
<dbReference type="HAMAP" id="MF_00148">
    <property type="entry name" value="UDG"/>
    <property type="match status" value="1"/>
</dbReference>
<dbReference type="SMART" id="SM00987">
    <property type="entry name" value="UreE_C"/>
    <property type="match status" value="1"/>
</dbReference>
<keyword evidence="8 9" id="KW-0234">DNA repair</keyword>
<dbReference type="NCBIfam" id="NF003592">
    <property type="entry name" value="PRK05254.1-5"/>
    <property type="match status" value="1"/>
</dbReference>
<evidence type="ECO:0000313" key="13">
    <source>
        <dbReference type="EMBL" id="PYZ96154.1"/>
    </source>
</evidence>
<evidence type="ECO:0000259" key="12">
    <source>
        <dbReference type="SMART" id="SM00986"/>
    </source>
</evidence>
<evidence type="ECO:0000256" key="2">
    <source>
        <dbReference type="ARBA" id="ARBA00002631"/>
    </source>
</evidence>
<dbReference type="GO" id="GO:0097510">
    <property type="term" value="P:base-excision repair, AP site formation via deaminated base removal"/>
    <property type="evidence" value="ECO:0007669"/>
    <property type="project" value="TreeGrafter"/>
</dbReference>
<evidence type="ECO:0000256" key="7">
    <source>
        <dbReference type="ARBA" id="ARBA00022801"/>
    </source>
</evidence>
<keyword evidence="14" id="KW-1185">Reference proteome</keyword>
<comment type="caution">
    <text evidence="13">The sequence shown here is derived from an EMBL/GenBank/DDBJ whole genome shotgun (WGS) entry which is preliminary data.</text>
</comment>
<dbReference type="PANTHER" id="PTHR11264:SF0">
    <property type="entry name" value="URACIL-DNA GLYCOSYLASE"/>
    <property type="match status" value="1"/>
</dbReference>
<protein>
    <recommendedName>
        <fullName evidence="5 9">Uracil-DNA glycosylase</fullName>
        <shortName evidence="9">UDG</shortName>
        <ecNumber evidence="4 9">3.2.2.27</ecNumber>
    </recommendedName>
</protein>
<evidence type="ECO:0000256" key="9">
    <source>
        <dbReference type="HAMAP-Rule" id="MF_00148"/>
    </source>
</evidence>
<dbReference type="PANTHER" id="PTHR11264">
    <property type="entry name" value="URACIL-DNA GLYCOSYLASE"/>
    <property type="match status" value="1"/>
</dbReference>
<comment type="subcellular location">
    <subcellularLocation>
        <location evidence="9">Cytoplasm</location>
    </subcellularLocation>
</comment>
<dbReference type="NCBIfam" id="NF003589">
    <property type="entry name" value="PRK05254.1-2"/>
    <property type="match status" value="1"/>
</dbReference>
<evidence type="ECO:0000256" key="8">
    <source>
        <dbReference type="ARBA" id="ARBA00023204"/>
    </source>
</evidence>
<sequence>MADEKASSCQRRIIHKNGGGTVTMWKELNDETEKPYFRELREFLKKEYLEHTVFPPKEEVMNALETTPYDSTKVVILGQDPYHGPGQAHGLSFSVRPGVRVPPSLRNIYQELQGDLGCPVPEHGCLQPWAEEGVLLLNTVLTVRKGDANSHKGIGWETFTDAVIRCLNERQTPVVFILWGKHAQRKKELLTNSRHTIIESPHPSPFSARRGFFGSAPFSRANEALKANGISPVKWELPIETEQISQEGK</sequence>
<dbReference type="EMBL" id="PDOF01000003">
    <property type="protein sequence ID" value="PYZ96154.1"/>
    <property type="molecule type" value="Genomic_DNA"/>
</dbReference>
<dbReference type="InterPro" id="IPR002043">
    <property type="entry name" value="UDG_fam1"/>
</dbReference>
<dbReference type="SUPFAM" id="SSF52141">
    <property type="entry name" value="Uracil-DNA glycosylase-like"/>
    <property type="match status" value="1"/>
</dbReference>
<proteinExistence type="inferred from homology"/>